<dbReference type="InterPro" id="IPR036388">
    <property type="entry name" value="WH-like_DNA-bd_sf"/>
</dbReference>
<keyword evidence="2" id="KW-0238">DNA-binding</keyword>
<dbReference type="PROSITE" id="PS51077">
    <property type="entry name" value="HTH_ICLR"/>
    <property type="match status" value="1"/>
</dbReference>
<keyword evidence="7" id="KW-1185">Reference proteome</keyword>
<dbReference type="Pfam" id="PF01614">
    <property type="entry name" value="IclR_C"/>
    <property type="match status" value="1"/>
</dbReference>
<dbReference type="Proteomes" id="UP001595816">
    <property type="component" value="Unassembled WGS sequence"/>
</dbReference>
<dbReference type="InterPro" id="IPR036390">
    <property type="entry name" value="WH_DNA-bd_sf"/>
</dbReference>
<evidence type="ECO:0000256" key="3">
    <source>
        <dbReference type="ARBA" id="ARBA00023163"/>
    </source>
</evidence>
<dbReference type="InterPro" id="IPR014757">
    <property type="entry name" value="Tscrpt_reg_IclR_C"/>
</dbReference>
<evidence type="ECO:0000259" key="5">
    <source>
        <dbReference type="PROSITE" id="PS51078"/>
    </source>
</evidence>
<dbReference type="RefSeq" id="WP_253761385.1">
    <property type="nucleotide sequence ID" value="NZ_JAMZDZ010000001.1"/>
</dbReference>
<reference evidence="7" key="1">
    <citation type="journal article" date="2019" name="Int. J. Syst. Evol. Microbiol.">
        <title>The Global Catalogue of Microorganisms (GCM) 10K type strain sequencing project: providing services to taxonomists for standard genome sequencing and annotation.</title>
        <authorList>
            <consortium name="The Broad Institute Genomics Platform"/>
            <consortium name="The Broad Institute Genome Sequencing Center for Infectious Disease"/>
            <person name="Wu L."/>
            <person name="Ma J."/>
        </authorList>
    </citation>
    <scope>NUCLEOTIDE SEQUENCE [LARGE SCALE GENOMIC DNA]</scope>
    <source>
        <strain evidence="7">CGMCC 4.7289</strain>
    </source>
</reference>
<dbReference type="InterPro" id="IPR005471">
    <property type="entry name" value="Tscrpt_reg_IclR_N"/>
</dbReference>
<dbReference type="InterPro" id="IPR011991">
    <property type="entry name" value="ArsR-like_HTH"/>
</dbReference>
<dbReference type="SUPFAM" id="SSF46785">
    <property type="entry name" value="Winged helix' DNA-binding domain"/>
    <property type="match status" value="1"/>
</dbReference>
<name>A0ABV8LVV9_9ACTN</name>
<dbReference type="SUPFAM" id="SSF55781">
    <property type="entry name" value="GAF domain-like"/>
    <property type="match status" value="1"/>
</dbReference>
<sequence>MTALDKAFDVLESLAEHERVTDIATATGLPKSTVHRILRALVDRGFARSDGNGGYLPGPRIFTLAGKVTHRFDPARQAGPALARLRDTTGHTVHFALRTGDEAVYIEKLMGLRPYQMTSRIGMTIDLHSTAIGKAILADQTDDEVTAFCERSGLPRRTPNTRTTPVALLADLAQVRVRGYAVDDEENEAGIVCVGAAVHDHAGRLIGGISVSTLRHEVSTSDAYAFGPTVVAAAREASQSLGAP</sequence>
<evidence type="ECO:0000313" key="7">
    <source>
        <dbReference type="Proteomes" id="UP001595816"/>
    </source>
</evidence>
<feature type="domain" description="IclR-ED" evidence="5">
    <location>
        <begin position="60"/>
        <end position="243"/>
    </location>
</feature>
<dbReference type="SMART" id="SM00346">
    <property type="entry name" value="HTH_ICLR"/>
    <property type="match status" value="1"/>
</dbReference>
<dbReference type="PROSITE" id="PS51078">
    <property type="entry name" value="ICLR_ED"/>
    <property type="match status" value="1"/>
</dbReference>
<dbReference type="Pfam" id="PF09339">
    <property type="entry name" value="HTH_IclR"/>
    <property type="match status" value="1"/>
</dbReference>
<accession>A0ABV8LVV9</accession>
<protein>
    <submittedName>
        <fullName evidence="6">IclR family transcriptional regulator</fullName>
    </submittedName>
</protein>
<keyword evidence="1" id="KW-0805">Transcription regulation</keyword>
<evidence type="ECO:0000259" key="4">
    <source>
        <dbReference type="PROSITE" id="PS51077"/>
    </source>
</evidence>
<dbReference type="InterPro" id="IPR029016">
    <property type="entry name" value="GAF-like_dom_sf"/>
</dbReference>
<keyword evidence="3" id="KW-0804">Transcription</keyword>
<feature type="domain" description="HTH iclR-type" evidence="4">
    <location>
        <begin position="1"/>
        <end position="59"/>
    </location>
</feature>
<dbReference type="EMBL" id="JBHSAY010000015">
    <property type="protein sequence ID" value="MFC4134463.1"/>
    <property type="molecule type" value="Genomic_DNA"/>
</dbReference>
<organism evidence="6 7">
    <name type="scientific">Hamadaea flava</name>
    <dbReference type="NCBI Taxonomy" id="1742688"/>
    <lineage>
        <taxon>Bacteria</taxon>
        <taxon>Bacillati</taxon>
        <taxon>Actinomycetota</taxon>
        <taxon>Actinomycetes</taxon>
        <taxon>Micromonosporales</taxon>
        <taxon>Micromonosporaceae</taxon>
        <taxon>Hamadaea</taxon>
    </lineage>
</organism>
<gene>
    <name evidence="6" type="ORF">ACFOZ4_27955</name>
</gene>
<evidence type="ECO:0000313" key="6">
    <source>
        <dbReference type="EMBL" id="MFC4134463.1"/>
    </source>
</evidence>
<evidence type="ECO:0000256" key="1">
    <source>
        <dbReference type="ARBA" id="ARBA00023015"/>
    </source>
</evidence>
<dbReference type="InterPro" id="IPR050707">
    <property type="entry name" value="HTH_MetabolicPath_Reg"/>
</dbReference>
<dbReference type="PANTHER" id="PTHR30136:SF24">
    <property type="entry name" value="HTH-TYPE TRANSCRIPTIONAL REPRESSOR ALLR"/>
    <property type="match status" value="1"/>
</dbReference>
<dbReference type="PANTHER" id="PTHR30136">
    <property type="entry name" value="HELIX-TURN-HELIX TRANSCRIPTIONAL REGULATOR, ICLR FAMILY"/>
    <property type="match status" value="1"/>
</dbReference>
<dbReference type="Gene3D" id="3.30.450.40">
    <property type="match status" value="1"/>
</dbReference>
<proteinExistence type="predicted"/>
<evidence type="ECO:0000256" key="2">
    <source>
        <dbReference type="ARBA" id="ARBA00023125"/>
    </source>
</evidence>
<dbReference type="Gene3D" id="1.10.10.10">
    <property type="entry name" value="Winged helix-like DNA-binding domain superfamily/Winged helix DNA-binding domain"/>
    <property type="match status" value="1"/>
</dbReference>
<comment type="caution">
    <text evidence="6">The sequence shown here is derived from an EMBL/GenBank/DDBJ whole genome shotgun (WGS) entry which is preliminary data.</text>
</comment>
<dbReference type="CDD" id="cd00090">
    <property type="entry name" value="HTH_ARSR"/>
    <property type="match status" value="1"/>
</dbReference>